<dbReference type="EMBL" id="JBHTOD010000002">
    <property type="protein sequence ID" value="MFD1454505.1"/>
    <property type="molecule type" value="Genomic_DNA"/>
</dbReference>
<proteinExistence type="inferred from homology"/>
<dbReference type="RefSeq" id="WP_203643553.1">
    <property type="nucleotide sequence ID" value="NZ_BOLN01000002.1"/>
</dbReference>
<evidence type="ECO:0000313" key="6">
    <source>
        <dbReference type="EMBL" id="MFD1454505.1"/>
    </source>
</evidence>
<comment type="similarity">
    <text evidence="2">Belongs to the bacterial solute-binding protein 1 family.</text>
</comment>
<gene>
    <name evidence="6" type="ORF">ACFQ44_02270</name>
</gene>
<evidence type="ECO:0000256" key="5">
    <source>
        <dbReference type="SAM" id="SignalP"/>
    </source>
</evidence>
<feature type="chain" id="PRO_5047541391" evidence="5">
    <location>
        <begin position="22"/>
        <end position="331"/>
    </location>
</feature>
<protein>
    <submittedName>
        <fullName evidence="6">Extracellular solute-binding protein</fullName>
    </submittedName>
</protein>
<feature type="signal peptide" evidence="5">
    <location>
        <begin position="1"/>
        <end position="21"/>
    </location>
</feature>
<dbReference type="Proteomes" id="UP001597189">
    <property type="component" value="Unassembled WGS sequence"/>
</dbReference>
<dbReference type="Gene3D" id="3.40.190.10">
    <property type="entry name" value="Periplasmic binding protein-like II"/>
    <property type="match status" value="1"/>
</dbReference>
<dbReference type="PANTHER" id="PTHR43649">
    <property type="entry name" value="ARABINOSE-BINDING PROTEIN-RELATED"/>
    <property type="match status" value="1"/>
</dbReference>
<sequence>MKHHFRLLLSLTAILALGSLAACSGKPTTTQSPHKRVTLTFWHGMTGSSQQTLNELVRGFNHSQSKYTVVASAQGNFANVQQKIMAAAKSDTLPTIAQTTYTNVPDYVHGQFIVPLNDYLSKRTMARIDPNLRQVSYYRGQTYAMPFSKSIGLLFYNRDLLKQTHTAVPRSWEALQRDATRVKAQGLTGLALNQNFSAEWDTLTSQAGTPLMTPRPKLTSPKMLAATHVVYDMLKAKTATTAGTDGYGNVQFFKGKTLFYSGSSAAIGVLQTSTPKGFHWGTAPLPSYRGNRHVSAIQGNDLVMFKSASTAQRRGAAAFMTYLLGQKQTLK</sequence>
<comment type="subcellular location">
    <subcellularLocation>
        <location evidence="1">Cell envelope</location>
    </subcellularLocation>
</comment>
<keyword evidence="4 5" id="KW-0732">Signal</keyword>
<evidence type="ECO:0000256" key="1">
    <source>
        <dbReference type="ARBA" id="ARBA00004196"/>
    </source>
</evidence>
<dbReference type="InterPro" id="IPR006059">
    <property type="entry name" value="SBP"/>
</dbReference>
<comment type="caution">
    <text evidence="6">The sequence shown here is derived from an EMBL/GenBank/DDBJ whole genome shotgun (WGS) entry which is preliminary data.</text>
</comment>
<evidence type="ECO:0000313" key="7">
    <source>
        <dbReference type="Proteomes" id="UP001597189"/>
    </source>
</evidence>
<reference evidence="7" key="1">
    <citation type="journal article" date="2019" name="Int. J. Syst. Evol. Microbiol.">
        <title>The Global Catalogue of Microorganisms (GCM) 10K type strain sequencing project: providing services to taxonomists for standard genome sequencing and annotation.</title>
        <authorList>
            <consortium name="The Broad Institute Genomics Platform"/>
            <consortium name="The Broad Institute Genome Sequencing Center for Infectious Disease"/>
            <person name="Wu L."/>
            <person name="Ma J."/>
        </authorList>
    </citation>
    <scope>NUCLEOTIDE SEQUENCE [LARGE SCALE GENOMIC DNA]</scope>
    <source>
        <strain evidence="7">CCM 8979</strain>
    </source>
</reference>
<keyword evidence="3" id="KW-0813">Transport</keyword>
<evidence type="ECO:0000256" key="4">
    <source>
        <dbReference type="ARBA" id="ARBA00022729"/>
    </source>
</evidence>
<name>A0ABW4D1I7_9LACO</name>
<dbReference type="SUPFAM" id="SSF53850">
    <property type="entry name" value="Periplasmic binding protein-like II"/>
    <property type="match status" value="1"/>
</dbReference>
<dbReference type="PROSITE" id="PS51257">
    <property type="entry name" value="PROKAR_LIPOPROTEIN"/>
    <property type="match status" value="1"/>
</dbReference>
<evidence type="ECO:0000256" key="3">
    <source>
        <dbReference type="ARBA" id="ARBA00022448"/>
    </source>
</evidence>
<dbReference type="PANTHER" id="PTHR43649:SF31">
    <property type="entry name" value="SN-GLYCEROL-3-PHOSPHATE-BINDING PERIPLASMIC PROTEIN UGPB"/>
    <property type="match status" value="1"/>
</dbReference>
<accession>A0ABW4D1I7</accession>
<keyword evidence="7" id="KW-1185">Reference proteome</keyword>
<dbReference type="InterPro" id="IPR050490">
    <property type="entry name" value="Bact_solute-bd_prot1"/>
</dbReference>
<dbReference type="Pfam" id="PF13416">
    <property type="entry name" value="SBP_bac_8"/>
    <property type="match status" value="1"/>
</dbReference>
<evidence type="ECO:0000256" key="2">
    <source>
        <dbReference type="ARBA" id="ARBA00008520"/>
    </source>
</evidence>
<organism evidence="6 7">
    <name type="scientific">Levilactobacillus lanxiensis</name>
    <dbReference type="NCBI Taxonomy" id="2799568"/>
    <lineage>
        <taxon>Bacteria</taxon>
        <taxon>Bacillati</taxon>
        <taxon>Bacillota</taxon>
        <taxon>Bacilli</taxon>
        <taxon>Lactobacillales</taxon>
        <taxon>Lactobacillaceae</taxon>
        <taxon>Levilactobacillus</taxon>
    </lineage>
</organism>